<name>A0ABY8TTA5_TETOB</name>
<evidence type="ECO:0000259" key="3">
    <source>
        <dbReference type="Pfam" id="PF00149"/>
    </source>
</evidence>
<feature type="region of interest" description="Disordered" evidence="2">
    <location>
        <begin position="326"/>
        <end position="346"/>
    </location>
</feature>
<gene>
    <name evidence="5" type="ORF">OEZ85_012421</name>
</gene>
<dbReference type="Pfam" id="PF00149">
    <property type="entry name" value="Metallophos"/>
    <property type="match status" value="1"/>
</dbReference>
<sequence length="1121" mass="119776">MLRQAHVCFATTTTPSRTRKRATTRTPEPDAPSSSSTTPSPVPASPAGQQQQGQVQFGQPPDAAAFAHANGWVVFSDLHMSQKTMAVALQTLQRVHQEAKERAAGVLFLGDFWDRRGDLPVVPLNKVQQELSSWQVPLLLLPGNHDQVDLGGEQHSLYSLQLAARCAHVFTQPTLFKDALWLPYRRDEGAVRDAIEAAQRQGPLKAIFGHADVLTAHMNASYQARDGLPPGLFPGRVPVYLGHYHYPHTMPGTAITYIGSPFQVSASEAGQQKRLLLLDQDWQQTGEVPLDLGRRFFAFAAPGTNSSSSSIVSGSDSDSAVAADAAAAADGDTSDTTDSGEVDFSAAAGSGGLESLSPEVIKGLLQQGQLRKGDVVMLRVAEDNEELAAAQKLLHKHGVEVSLQLQPATRPAARIASAEQLSMQQLLEEYAANTGMDAEVLALARGALQALGARASEVPPHSRLVLQNVTVEGFGPFRTPVSYPLADRGVVAVTGRNEDDAAAVSNGAGKTSLLTALLWAFKAPDGRGLVAADYVNEDSKKAAVTVTGTINGEPFEITRSVNRSGRASKSGLSLSIGGEDLTAQEQRLTEQLLQSRFSSSLLPKTLVFTQEDLLALLQCLQPINVDLYNRNLDFMAAEQQQLQQQLDESLQAEQQLRQQYTAASQQVTALKQQQKDERAALQAARQQAVAELQQQQRQQQQQAKQRQAALQEQMQQQLREQQQRQQQIWEEDRRLERDLNSLKWLANEVASEQQALQDTLGKLSSKLDMQLPSSSSSSSSSSSDAGMQTPSPHPGVLVLEFEALVKQLCDASGSLRHSILDHADSLVSARNKLQQLSAALNSHASEVGLLQQLVGEKQQQLQENQQGVEELTKQVSLWRRVDAAFGRTGIPSFMLESVLGELQAACSRHLGKLAVGMSLELSATSKRKTVKSAATAGSTKGKKKAAAGSSKRGKGAAASSAELDDSSDADLSDSDTAADAAAAAAAAGSSVSGAATLKEEISKVIRVRAAGGEMRRRSVAQLSGGEKKRVALALGLGFAELAAARARLSSNVLVLDEVLEKLDEEGCACVAALLKGLPYSSVFVVGQANSFVTREFASVDTVVKAGGCSRVEIGAALPAQQ</sequence>
<dbReference type="Pfam" id="PF02463">
    <property type="entry name" value="SMC_N"/>
    <property type="match status" value="1"/>
</dbReference>
<dbReference type="PANTHER" id="PTHR32114">
    <property type="entry name" value="ABC TRANSPORTER ABCH.3"/>
    <property type="match status" value="1"/>
</dbReference>
<proteinExistence type="predicted"/>
<keyword evidence="1" id="KW-0175">Coiled coil</keyword>
<evidence type="ECO:0000259" key="4">
    <source>
        <dbReference type="Pfam" id="PF02463"/>
    </source>
</evidence>
<evidence type="ECO:0000256" key="1">
    <source>
        <dbReference type="SAM" id="Coils"/>
    </source>
</evidence>
<dbReference type="SUPFAM" id="SSF52540">
    <property type="entry name" value="P-loop containing nucleoside triphosphate hydrolases"/>
    <property type="match status" value="1"/>
</dbReference>
<dbReference type="PANTHER" id="PTHR32114:SF2">
    <property type="entry name" value="ABC TRANSPORTER ABCH.3"/>
    <property type="match status" value="1"/>
</dbReference>
<dbReference type="InterPro" id="IPR029052">
    <property type="entry name" value="Metallo-depent_PP-like"/>
</dbReference>
<dbReference type="EMBL" id="CP126210">
    <property type="protein sequence ID" value="WIA12374.1"/>
    <property type="molecule type" value="Genomic_DNA"/>
</dbReference>
<dbReference type="InterPro" id="IPR004843">
    <property type="entry name" value="Calcineurin-like_PHP"/>
</dbReference>
<evidence type="ECO:0000313" key="5">
    <source>
        <dbReference type="EMBL" id="WIA12374.1"/>
    </source>
</evidence>
<feature type="coiled-coil region" evidence="1">
    <location>
        <begin position="826"/>
        <end position="874"/>
    </location>
</feature>
<feature type="compositionally biased region" description="Acidic residues" evidence="2">
    <location>
        <begin position="962"/>
        <end position="972"/>
    </location>
</feature>
<accession>A0ABY8TTA5</accession>
<feature type="region of interest" description="Disordered" evidence="2">
    <location>
        <begin position="768"/>
        <end position="793"/>
    </location>
</feature>
<feature type="domain" description="RecF/RecN/SMC N-terminal" evidence="4">
    <location>
        <begin position="467"/>
        <end position="1090"/>
    </location>
</feature>
<dbReference type="Gene3D" id="3.40.50.300">
    <property type="entry name" value="P-loop containing nucleotide triphosphate hydrolases"/>
    <property type="match status" value="2"/>
</dbReference>
<feature type="region of interest" description="Disordered" evidence="2">
    <location>
        <begin position="1"/>
        <end position="60"/>
    </location>
</feature>
<reference evidence="5 6" key="1">
    <citation type="submission" date="2023-05" db="EMBL/GenBank/DDBJ databases">
        <title>A 100% complete, gapless, phased diploid assembly of the Scenedesmus obliquus UTEX 3031 genome.</title>
        <authorList>
            <person name="Biondi T.C."/>
            <person name="Hanschen E.R."/>
            <person name="Kwon T."/>
            <person name="Eng W."/>
            <person name="Kruse C.P.S."/>
            <person name="Koehler S.I."/>
            <person name="Kunde Y."/>
            <person name="Gleasner C.D."/>
            <person name="You Mak K.T."/>
            <person name="Polle J."/>
            <person name="Hovde B.T."/>
            <person name="Starkenburg S.R."/>
        </authorList>
    </citation>
    <scope>NUCLEOTIDE SEQUENCE [LARGE SCALE GENOMIC DNA]</scope>
    <source>
        <strain evidence="5 6">DOE0152z</strain>
    </source>
</reference>
<organism evidence="5 6">
    <name type="scientific">Tetradesmus obliquus</name>
    <name type="common">Green alga</name>
    <name type="synonym">Acutodesmus obliquus</name>
    <dbReference type="NCBI Taxonomy" id="3088"/>
    <lineage>
        <taxon>Eukaryota</taxon>
        <taxon>Viridiplantae</taxon>
        <taxon>Chlorophyta</taxon>
        <taxon>core chlorophytes</taxon>
        <taxon>Chlorophyceae</taxon>
        <taxon>CS clade</taxon>
        <taxon>Sphaeropleales</taxon>
        <taxon>Scenedesmaceae</taxon>
        <taxon>Tetradesmus</taxon>
    </lineage>
</organism>
<feature type="compositionally biased region" description="Low complexity" evidence="2">
    <location>
        <begin position="946"/>
        <end position="961"/>
    </location>
</feature>
<feature type="domain" description="Calcineurin-like phosphoesterase" evidence="3">
    <location>
        <begin position="73"/>
        <end position="175"/>
    </location>
</feature>
<protein>
    <recommendedName>
        <fullName evidence="7">Calcineurin-like phosphoesterase domain-containing protein</fullName>
    </recommendedName>
</protein>
<feature type="compositionally biased region" description="Acidic residues" evidence="2">
    <location>
        <begin position="332"/>
        <end position="341"/>
    </location>
</feature>
<dbReference type="Proteomes" id="UP001244341">
    <property type="component" value="Chromosome 3b"/>
</dbReference>
<dbReference type="InterPro" id="IPR027417">
    <property type="entry name" value="P-loop_NTPase"/>
</dbReference>
<feature type="compositionally biased region" description="Low complexity" evidence="2">
    <location>
        <begin position="773"/>
        <end position="783"/>
    </location>
</feature>
<feature type="coiled-coil region" evidence="1">
    <location>
        <begin position="625"/>
        <end position="727"/>
    </location>
</feature>
<feature type="compositionally biased region" description="Low complexity" evidence="2">
    <location>
        <begin position="31"/>
        <end position="60"/>
    </location>
</feature>
<evidence type="ECO:0000313" key="6">
    <source>
        <dbReference type="Proteomes" id="UP001244341"/>
    </source>
</evidence>
<evidence type="ECO:0000256" key="2">
    <source>
        <dbReference type="SAM" id="MobiDB-lite"/>
    </source>
</evidence>
<keyword evidence="6" id="KW-1185">Reference proteome</keyword>
<feature type="region of interest" description="Disordered" evidence="2">
    <location>
        <begin position="926"/>
        <end position="972"/>
    </location>
</feature>
<dbReference type="InterPro" id="IPR003395">
    <property type="entry name" value="RecF/RecN/SMC_N"/>
</dbReference>
<dbReference type="Gene3D" id="3.60.21.10">
    <property type="match status" value="1"/>
</dbReference>
<dbReference type="SUPFAM" id="SSF56300">
    <property type="entry name" value="Metallo-dependent phosphatases"/>
    <property type="match status" value="1"/>
</dbReference>
<evidence type="ECO:0008006" key="7">
    <source>
        <dbReference type="Google" id="ProtNLM"/>
    </source>
</evidence>